<feature type="active site" description="Acyl-ester intermediate" evidence="13">
    <location>
        <position position="68"/>
    </location>
</feature>
<evidence type="ECO:0000256" key="15">
    <source>
        <dbReference type="RuleBase" id="RU004016"/>
    </source>
</evidence>
<keyword evidence="10" id="KW-0573">Peptidoglycan synthesis</keyword>
<evidence type="ECO:0000256" key="12">
    <source>
        <dbReference type="ARBA" id="ARBA00034000"/>
    </source>
</evidence>
<comment type="similarity">
    <text evidence="3 15">Belongs to the peptidase S11 family.</text>
</comment>
<feature type="chain" id="PRO_5010570527" description="serine-type D-Ala-D-Ala carboxypeptidase" evidence="16">
    <location>
        <begin position="30"/>
        <end position="422"/>
    </location>
</feature>
<dbReference type="Gene3D" id="3.40.710.10">
    <property type="entry name" value="DD-peptidase/beta-lactamase superfamily"/>
    <property type="match status" value="1"/>
</dbReference>
<organism evidence="19 20">
    <name type="scientific">Lentilactobacillus curieae</name>
    <dbReference type="NCBI Taxonomy" id="1138822"/>
    <lineage>
        <taxon>Bacteria</taxon>
        <taxon>Bacillati</taxon>
        <taxon>Bacillota</taxon>
        <taxon>Bacilli</taxon>
        <taxon>Lactobacillales</taxon>
        <taxon>Lactobacillaceae</taxon>
        <taxon>Lentilactobacillus</taxon>
    </lineage>
</organism>
<evidence type="ECO:0000256" key="11">
    <source>
        <dbReference type="ARBA" id="ARBA00023316"/>
    </source>
</evidence>
<dbReference type="PANTHER" id="PTHR21581">
    <property type="entry name" value="D-ALANYL-D-ALANINE CARBOXYPEPTIDASE"/>
    <property type="match status" value="1"/>
</dbReference>
<evidence type="ECO:0000259" key="17">
    <source>
        <dbReference type="Pfam" id="PF00768"/>
    </source>
</evidence>
<evidence type="ECO:0000256" key="8">
    <source>
        <dbReference type="ARBA" id="ARBA00022801"/>
    </source>
</evidence>
<dbReference type="KEGG" id="lcu:PL11_001620"/>
<dbReference type="SUPFAM" id="SSF69189">
    <property type="entry name" value="Penicillin-binding protein associated domain"/>
    <property type="match status" value="1"/>
</dbReference>
<gene>
    <name evidence="19" type="ORF">PL11_001620</name>
</gene>
<evidence type="ECO:0000256" key="16">
    <source>
        <dbReference type="SAM" id="SignalP"/>
    </source>
</evidence>
<proteinExistence type="inferred from homology"/>
<dbReference type="Pfam" id="PF07943">
    <property type="entry name" value="PBP5_C"/>
    <property type="match status" value="1"/>
</dbReference>
<dbReference type="GO" id="GO:0006508">
    <property type="term" value="P:proteolysis"/>
    <property type="evidence" value="ECO:0007669"/>
    <property type="project" value="UniProtKB-KW"/>
</dbReference>
<dbReference type="RefSeq" id="WP_035165890.1">
    <property type="nucleotide sequence ID" value="NZ_CP018906.1"/>
</dbReference>
<feature type="active site" evidence="13">
    <location>
        <position position="132"/>
    </location>
</feature>
<dbReference type="SUPFAM" id="SSF56601">
    <property type="entry name" value="beta-lactamase/transpeptidase-like"/>
    <property type="match status" value="1"/>
</dbReference>
<dbReference type="Pfam" id="PF00768">
    <property type="entry name" value="Peptidase_S11"/>
    <property type="match status" value="1"/>
</dbReference>
<dbReference type="InterPro" id="IPR037167">
    <property type="entry name" value="Peptidase_S11_C_sf"/>
</dbReference>
<comment type="pathway">
    <text evidence="2">Cell wall biogenesis; peptidoglycan biosynthesis.</text>
</comment>
<sequence length="422" mass="45671">MKKRPILTMTVTIIAAVFFLVHIPFQANAAGTATDDLQIKAKASLAVDAGTGQILYEQNAKQPLAIASVSKLMTIYIIDQQIKTHKLKWNSPVKIDSKLAELSTAAELTNVTLKAGHTYNVRSLVKAALVSSANAAAIALGNKVSGNQKNFALLMQKTAKKMGIKHSKFYNAAGLPNKLMGKLALSGVSPNAENEMSAEGVGMVATNLINSFPAVTKITSLKNFVFAGSQYEGHNSLLGTKTVGHNVNVTGLKTGTSDKAGACFVGSATYQGRKIITVILHARNTSPTDPARYVQTEKLMRGVVINNRPVRINKRSKVDGVEDILVKNAKNQTVKLGTNQNRWLWLPSNQDLKVTGQFTNKAKKIEAPLSTDQVVAKAELKVNGQKFEYLNDQDAKISMTPVKKVKKANVFVLLFRALAKLF</sequence>
<dbReference type="PRINTS" id="PR00725">
    <property type="entry name" value="DADACBPTASE1"/>
</dbReference>
<evidence type="ECO:0000256" key="5">
    <source>
        <dbReference type="ARBA" id="ARBA00022645"/>
    </source>
</evidence>
<evidence type="ECO:0000259" key="18">
    <source>
        <dbReference type="Pfam" id="PF07943"/>
    </source>
</evidence>
<accession>A0A1S6QGG6</accession>
<comment type="function">
    <text evidence="1">Removes C-terminal D-alanyl residues from sugar-peptide cell wall precursors.</text>
</comment>
<evidence type="ECO:0000313" key="20">
    <source>
        <dbReference type="Proteomes" id="UP000030361"/>
    </source>
</evidence>
<evidence type="ECO:0000256" key="13">
    <source>
        <dbReference type="PIRSR" id="PIRSR618044-1"/>
    </source>
</evidence>
<comment type="catalytic activity">
    <reaction evidence="12">
        <text>Preferential cleavage: (Ac)2-L-Lys-D-Ala-|-D-Ala. Also transpeptidation of peptidyl-alanyl moieties that are N-acyl substituents of D-alanine.</text>
        <dbReference type="EC" id="3.4.16.4"/>
    </reaction>
</comment>
<evidence type="ECO:0000256" key="4">
    <source>
        <dbReference type="ARBA" id="ARBA00012448"/>
    </source>
</evidence>
<dbReference type="GO" id="GO:0008360">
    <property type="term" value="P:regulation of cell shape"/>
    <property type="evidence" value="ECO:0007669"/>
    <property type="project" value="UniProtKB-KW"/>
</dbReference>
<evidence type="ECO:0000256" key="7">
    <source>
        <dbReference type="ARBA" id="ARBA00022729"/>
    </source>
</evidence>
<feature type="binding site" evidence="14">
    <location>
        <position position="253"/>
    </location>
    <ligand>
        <name>substrate</name>
    </ligand>
</feature>
<dbReference type="GO" id="GO:0009002">
    <property type="term" value="F:serine-type D-Ala-D-Ala carboxypeptidase activity"/>
    <property type="evidence" value="ECO:0007669"/>
    <property type="project" value="UniProtKB-EC"/>
</dbReference>
<evidence type="ECO:0000313" key="19">
    <source>
        <dbReference type="EMBL" id="AQW20704.1"/>
    </source>
</evidence>
<keyword evidence="9" id="KW-0133">Cell shape</keyword>
<evidence type="ECO:0000256" key="9">
    <source>
        <dbReference type="ARBA" id="ARBA00022960"/>
    </source>
</evidence>
<evidence type="ECO:0000256" key="1">
    <source>
        <dbReference type="ARBA" id="ARBA00003217"/>
    </source>
</evidence>
<dbReference type="EMBL" id="CP018906">
    <property type="protein sequence ID" value="AQW20704.1"/>
    <property type="molecule type" value="Genomic_DNA"/>
</dbReference>
<evidence type="ECO:0000256" key="3">
    <source>
        <dbReference type="ARBA" id="ARBA00007164"/>
    </source>
</evidence>
<keyword evidence="6" id="KW-0645">Protease</keyword>
<keyword evidence="7 16" id="KW-0732">Signal</keyword>
<dbReference type="OrthoDB" id="9791132at2"/>
<keyword evidence="8" id="KW-0378">Hydrolase</keyword>
<evidence type="ECO:0000256" key="10">
    <source>
        <dbReference type="ARBA" id="ARBA00022984"/>
    </source>
</evidence>
<dbReference type="InterPro" id="IPR018044">
    <property type="entry name" value="Peptidase_S11"/>
</dbReference>
<feature type="domain" description="Peptidase S11 D-alanyl-D-alanine carboxypeptidase A N-terminal" evidence="17">
    <location>
        <begin position="33"/>
        <end position="283"/>
    </location>
</feature>
<feature type="active site" description="Proton acceptor" evidence="13">
    <location>
        <position position="71"/>
    </location>
</feature>
<dbReference type="EC" id="3.4.16.4" evidence="4"/>
<dbReference type="InterPro" id="IPR001967">
    <property type="entry name" value="Peptidase_S11_N"/>
</dbReference>
<protein>
    <recommendedName>
        <fullName evidence="4">serine-type D-Ala-D-Ala carboxypeptidase</fullName>
        <ecNumber evidence="4">3.4.16.4</ecNumber>
    </recommendedName>
</protein>
<evidence type="ECO:0000256" key="2">
    <source>
        <dbReference type="ARBA" id="ARBA00004752"/>
    </source>
</evidence>
<dbReference type="InterPro" id="IPR012907">
    <property type="entry name" value="Peptidase_S11_C"/>
</dbReference>
<keyword evidence="5 19" id="KW-0121">Carboxypeptidase</keyword>
<evidence type="ECO:0000256" key="6">
    <source>
        <dbReference type="ARBA" id="ARBA00022670"/>
    </source>
</evidence>
<keyword evidence="20" id="KW-1185">Reference proteome</keyword>
<dbReference type="Gene3D" id="2.60.410.10">
    <property type="entry name" value="D-Ala-D-Ala carboxypeptidase, C-terminal domain"/>
    <property type="match status" value="1"/>
</dbReference>
<name>A0A1S6QGG6_9LACO</name>
<keyword evidence="11" id="KW-0961">Cell wall biogenesis/degradation</keyword>
<dbReference type="InterPro" id="IPR015956">
    <property type="entry name" value="Peniciliin-bd_prot_C_sf"/>
</dbReference>
<dbReference type="eggNOG" id="COG1686">
    <property type="taxonomic scope" value="Bacteria"/>
</dbReference>
<feature type="domain" description="Peptidase S11 D-Ala-D-Ala carboxypeptidase A C-terminal" evidence="18">
    <location>
        <begin position="320"/>
        <end position="389"/>
    </location>
</feature>
<reference evidence="19 20" key="1">
    <citation type="journal article" date="2015" name="Genome Announc.">
        <title>Genome Sequence of Lactobacillus curieae CCTCC M 2011381T, a Novel Producer of Gamma-aminobutyric Acid.</title>
        <authorList>
            <person name="Wang Y."/>
            <person name="Wang Y."/>
            <person name="Lang C."/>
            <person name="Wei D."/>
            <person name="Xu P."/>
            <person name="Xie J."/>
        </authorList>
    </citation>
    <scope>NUCLEOTIDE SEQUENCE [LARGE SCALE GENOMIC DNA]</scope>
    <source>
        <strain evidence="19 20">CCTCC M 2011381</strain>
    </source>
</reference>
<evidence type="ECO:0000256" key="14">
    <source>
        <dbReference type="PIRSR" id="PIRSR618044-2"/>
    </source>
</evidence>
<dbReference type="Proteomes" id="UP000030361">
    <property type="component" value="Chromosome"/>
</dbReference>
<dbReference type="GO" id="GO:0009252">
    <property type="term" value="P:peptidoglycan biosynthetic process"/>
    <property type="evidence" value="ECO:0007669"/>
    <property type="project" value="UniProtKB-UniPathway"/>
</dbReference>
<feature type="signal peptide" evidence="16">
    <location>
        <begin position="1"/>
        <end position="29"/>
    </location>
</feature>
<dbReference type="GO" id="GO:0071555">
    <property type="term" value="P:cell wall organization"/>
    <property type="evidence" value="ECO:0007669"/>
    <property type="project" value="UniProtKB-KW"/>
</dbReference>
<dbReference type="UniPathway" id="UPA00219"/>
<dbReference type="AlphaFoldDB" id="A0A1S6QGG6"/>
<dbReference type="PANTHER" id="PTHR21581:SF11">
    <property type="entry name" value="D-ALANYL-D-ALANINE CARBOXYPEPTIDASE DACA"/>
    <property type="match status" value="1"/>
</dbReference>
<dbReference type="InterPro" id="IPR012338">
    <property type="entry name" value="Beta-lactam/transpept-like"/>
</dbReference>